<evidence type="ECO:0000256" key="1">
    <source>
        <dbReference type="ARBA" id="ARBA00000085"/>
    </source>
</evidence>
<feature type="modified residue" description="4-aspartylphosphate" evidence="9">
    <location>
        <position position="46"/>
    </location>
</feature>
<dbReference type="NCBIfam" id="TIGR00229">
    <property type="entry name" value="sensory_box"/>
    <property type="match status" value="1"/>
</dbReference>
<evidence type="ECO:0000259" key="10">
    <source>
        <dbReference type="PROSITE" id="PS50110"/>
    </source>
</evidence>
<dbReference type="GO" id="GO:0005524">
    <property type="term" value="F:ATP binding"/>
    <property type="evidence" value="ECO:0007669"/>
    <property type="project" value="UniProtKB-KW"/>
</dbReference>
<evidence type="ECO:0000259" key="11">
    <source>
        <dbReference type="PROSITE" id="PS50112"/>
    </source>
</evidence>
<dbReference type="InterPro" id="IPR000014">
    <property type="entry name" value="PAS"/>
</dbReference>
<dbReference type="PANTHER" id="PTHR24421:SF10">
    <property type="entry name" value="NITRATE_NITRITE SENSOR PROTEIN NARQ"/>
    <property type="match status" value="1"/>
</dbReference>
<dbReference type="InterPro" id="IPR036890">
    <property type="entry name" value="HATPase_C_sf"/>
</dbReference>
<evidence type="ECO:0000256" key="7">
    <source>
        <dbReference type="ARBA" id="ARBA00022840"/>
    </source>
</evidence>
<keyword evidence="4" id="KW-0808">Transferase</keyword>
<dbReference type="InterPro" id="IPR003594">
    <property type="entry name" value="HATPase_dom"/>
</dbReference>
<evidence type="ECO:0000256" key="4">
    <source>
        <dbReference type="ARBA" id="ARBA00022679"/>
    </source>
</evidence>
<dbReference type="SMART" id="SM00086">
    <property type="entry name" value="PAC"/>
    <property type="match status" value="1"/>
</dbReference>
<evidence type="ECO:0000256" key="9">
    <source>
        <dbReference type="PROSITE-ProRule" id="PRU00169"/>
    </source>
</evidence>
<dbReference type="GO" id="GO:0046983">
    <property type="term" value="F:protein dimerization activity"/>
    <property type="evidence" value="ECO:0007669"/>
    <property type="project" value="InterPro"/>
</dbReference>
<dbReference type="SMART" id="SM00387">
    <property type="entry name" value="HATPase_c"/>
    <property type="match status" value="1"/>
</dbReference>
<dbReference type="InterPro" id="IPR050482">
    <property type="entry name" value="Sensor_HK_TwoCompSys"/>
</dbReference>
<dbReference type="SUPFAM" id="SSF55785">
    <property type="entry name" value="PYP-like sensor domain (PAS domain)"/>
    <property type="match status" value="1"/>
</dbReference>
<evidence type="ECO:0000256" key="6">
    <source>
        <dbReference type="ARBA" id="ARBA00022777"/>
    </source>
</evidence>
<sequence>MLVVGAAEPEIQSWLRAAGHLPRAVRRVSAAGAALEAEPVDLVIVDRDSSGKDAPEVCRVLRDDPRLGDAWMLAITVAAKGRMADSVLNAGADDYLHRPFTRAELIARTRAGLRAAQERSNDRLLRTLMENVPGAIYRSAWHDNHQLEMITDEIERISGYPPHNFLSSTKRTILTLIHPGDLDAVVDAISHSQPDEPFELEYRIVRADGEVRWVLDRGQLVAGPGGRLWLDGAMFDITERKGAEEAALRSEVEAARSAELRASRARIIEAADKARRKIERDLHDGAQQRMVSLVLDVQVAKRRFAKDPTDIVPFFEKLGKDLQDASAELRELARGIHPAVLTERGLTAAVGAVAARCVVPVEVVDALDERLPPAVEATAYFTVAEALTNVAKYAEATHAVVSLNRSADALVVEVRDDGIGGASTGAGSGLSGLADRVGALDGTLSVDSPAGAGTVVRAVLPVNGGG</sequence>
<evidence type="ECO:0000256" key="5">
    <source>
        <dbReference type="ARBA" id="ARBA00022741"/>
    </source>
</evidence>
<feature type="domain" description="PAC" evidence="12">
    <location>
        <begin position="198"/>
        <end position="249"/>
    </location>
</feature>
<feature type="domain" description="PAS" evidence="11">
    <location>
        <begin position="121"/>
        <end position="196"/>
    </location>
</feature>
<dbReference type="SUPFAM" id="SSF55874">
    <property type="entry name" value="ATPase domain of HSP90 chaperone/DNA topoisomerase II/histidine kinase"/>
    <property type="match status" value="1"/>
</dbReference>
<organism evidence="13 14">
    <name type="scientific">Solirubrobacter pauli</name>
    <dbReference type="NCBI Taxonomy" id="166793"/>
    <lineage>
        <taxon>Bacteria</taxon>
        <taxon>Bacillati</taxon>
        <taxon>Actinomycetota</taxon>
        <taxon>Thermoleophilia</taxon>
        <taxon>Solirubrobacterales</taxon>
        <taxon>Solirubrobacteraceae</taxon>
        <taxon>Solirubrobacter</taxon>
    </lineage>
</organism>
<dbReference type="SMART" id="SM00448">
    <property type="entry name" value="REC"/>
    <property type="match status" value="1"/>
</dbReference>
<dbReference type="SUPFAM" id="SSF52172">
    <property type="entry name" value="CheY-like"/>
    <property type="match status" value="1"/>
</dbReference>
<gene>
    <name evidence="13" type="ORF">C8N24_4406</name>
</gene>
<evidence type="ECO:0000259" key="12">
    <source>
        <dbReference type="PROSITE" id="PS50113"/>
    </source>
</evidence>
<dbReference type="PROSITE" id="PS50110">
    <property type="entry name" value="RESPONSE_REGULATORY"/>
    <property type="match status" value="1"/>
</dbReference>
<dbReference type="Gene3D" id="3.30.565.10">
    <property type="entry name" value="Histidine kinase-like ATPase, C-terminal domain"/>
    <property type="match status" value="1"/>
</dbReference>
<keyword evidence="3 9" id="KW-0597">Phosphoprotein</keyword>
<comment type="catalytic activity">
    <reaction evidence="1">
        <text>ATP + protein L-histidine = ADP + protein N-phospho-L-histidine.</text>
        <dbReference type="EC" id="2.7.13.3"/>
    </reaction>
</comment>
<feature type="domain" description="Response regulatory" evidence="10">
    <location>
        <begin position="1"/>
        <end position="113"/>
    </location>
</feature>
<reference evidence="13 14" key="1">
    <citation type="submission" date="2018-10" db="EMBL/GenBank/DDBJ databases">
        <title>Genomic Encyclopedia of Archaeal and Bacterial Type Strains, Phase II (KMG-II): from individual species to whole genera.</title>
        <authorList>
            <person name="Goeker M."/>
        </authorList>
    </citation>
    <scope>NUCLEOTIDE SEQUENCE [LARGE SCALE GENOMIC DNA]</scope>
    <source>
        <strain evidence="13 14">DSM 14954</strain>
    </source>
</reference>
<keyword evidence="6" id="KW-0418">Kinase</keyword>
<evidence type="ECO:0000256" key="8">
    <source>
        <dbReference type="ARBA" id="ARBA00023012"/>
    </source>
</evidence>
<dbReference type="Gene3D" id="3.30.450.20">
    <property type="entry name" value="PAS domain"/>
    <property type="match status" value="1"/>
</dbReference>
<evidence type="ECO:0000313" key="14">
    <source>
        <dbReference type="Proteomes" id="UP000278962"/>
    </source>
</evidence>
<dbReference type="AlphaFoldDB" id="A0A660KZM2"/>
<dbReference type="GO" id="GO:0016020">
    <property type="term" value="C:membrane"/>
    <property type="evidence" value="ECO:0007669"/>
    <property type="project" value="InterPro"/>
</dbReference>
<dbReference type="EC" id="2.7.13.3" evidence="2"/>
<dbReference type="CDD" id="cd00130">
    <property type="entry name" value="PAS"/>
    <property type="match status" value="1"/>
</dbReference>
<dbReference type="InterPro" id="IPR011712">
    <property type="entry name" value="Sig_transdc_His_kin_sub3_dim/P"/>
</dbReference>
<dbReference type="Gene3D" id="3.40.50.2300">
    <property type="match status" value="1"/>
</dbReference>
<dbReference type="CDD" id="cd16917">
    <property type="entry name" value="HATPase_UhpB-NarQ-NarX-like"/>
    <property type="match status" value="1"/>
</dbReference>
<keyword evidence="14" id="KW-1185">Reference proteome</keyword>
<evidence type="ECO:0000256" key="2">
    <source>
        <dbReference type="ARBA" id="ARBA00012438"/>
    </source>
</evidence>
<dbReference type="InterPro" id="IPR011006">
    <property type="entry name" value="CheY-like_superfamily"/>
</dbReference>
<dbReference type="PROSITE" id="PS50113">
    <property type="entry name" value="PAC"/>
    <property type="match status" value="1"/>
</dbReference>
<dbReference type="InterPro" id="IPR035965">
    <property type="entry name" value="PAS-like_dom_sf"/>
</dbReference>
<dbReference type="InterPro" id="IPR001789">
    <property type="entry name" value="Sig_transdc_resp-reg_receiver"/>
</dbReference>
<dbReference type="GO" id="GO:0000155">
    <property type="term" value="F:phosphorelay sensor kinase activity"/>
    <property type="evidence" value="ECO:0007669"/>
    <property type="project" value="InterPro"/>
</dbReference>
<evidence type="ECO:0000256" key="3">
    <source>
        <dbReference type="ARBA" id="ARBA00022553"/>
    </source>
</evidence>
<dbReference type="InterPro" id="IPR013655">
    <property type="entry name" value="PAS_fold_3"/>
</dbReference>
<dbReference type="Proteomes" id="UP000278962">
    <property type="component" value="Unassembled WGS sequence"/>
</dbReference>
<keyword evidence="8" id="KW-0902">Two-component regulatory system</keyword>
<dbReference type="EMBL" id="RBIL01000002">
    <property type="protein sequence ID" value="RKQ86394.1"/>
    <property type="molecule type" value="Genomic_DNA"/>
</dbReference>
<keyword evidence="7" id="KW-0067">ATP-binding</keyword>
<comment type="caution">
    <text evidence="13">The sequence shown here is derived from an EMBL/GenBank/DDBJ whole genome shotgun (WGS) entry which is preliminary data.</text>
</comment>
<evidence type="ECO:0000313" key="13">
    <source>
        <dbReference type="EMBL" id="RKQ86394.1"/>
    </source>
</evidence>
<name>A0A660KZM2_9ACTN</name>
<dbReference type="InterPro" id="IPR001610">
    <property type="entry name" value="PAC"/>
</dbReference>
<dbReference type="Pfam" id="PF08447">
    <property type="entry name" value="PAS_3"/>
    <property type="match status" value="1"/>
</dbReference>
<dbReference type="Pfam" id="PF07730">
    <property type="entry name" value="HisKA_3"/>
    <property type="match status" value="1"/>
</dbReference>
<dbReference type="Gene3D" id="1.20.5.1930">
    <property type="match status" value="1"/>
</dbReference>
<accession>A0A660KZM2</accession>
<dbReference type="PROSITE" id="PS50112">
    <property type="entry name" value="PAS"/>
    <property type="match status" value="1"/>
</dbReference>
<keyword evidence="5" id="KW-0547">Nucleotide-binding</keyword>
<dbReference type="InterPro" id="IPR000700">
    <property type="entry name" value="PAS-assoc_C"/>
</dbReference>
<protein>
    <recommendedName>
        <fullName evidence="2">histidine kinase</fullName>
        <ecNumber evidence="2">2.7.13.3</ecNumber>
    </recommendedName>
</protein>
<proteinExistence type="predicted"/>
<dbReference type="Pfam" id="PF02518">
    <property type="entry name" value="HATPase_c"/>
    <property type="match status" value="1"/>
</dbReference>
<dbReference type="PANTHER" id="PTHR24421">
    <property type="entry name" value="NITRATE/NITRITE SENSOR PROTEIN NARX-RELATED"/>
    <property type="match status" value="1"/>
</dbReference>